<dbReference type="Proteomes" id="UP000294650">
    <property type="component" value="Unassembled WGS sequence"/>
</dbReference>
<evidence type="ECO:0000256" key="7">
    <source>
        <dbReference type="PROSITE-ProRule" id="PRU00473"/>
    </source>
</evidence>
<dbReference type="NCBIfam" id="NF005831">
    <property type="entry name" value="PRK07734.1"/>
    <property type="match status" value="1"/>
</dbReference>
<dbReference type="Gene3D" id="3.30.1330.60">
    <property type="entry name" value="OmpA-like domain"/>
    <property type="match status" value="1"/>
</dbReference>
<keyword evidence="5 8" id="KW-1133">Transmembrane helix</keyword>
<evidence type="ECO:0000256" key="3">
    <source>
        <dbReference type="ARBA" id="ARBA00022475"/>
    </source>
</evidence>
<evidence type="ECO:0000259" key="9">
    <source>
        <dbReference type="PROSITE" id="PS51123"/>
    </source>
</evidence>
<dbReference type="PROSITE" id="PS51123">
    <property type="entry name" value="OMPA_2"/>
    <property type="match status" value="1"/>
</dbReference>
<dbReference type="InterPro" id="IPR036737">
    <property type="entry name" value="OmpA-like_sf"/>
</dbReference>
<evidence type="ECO:0000313" key="11">
    <source>
        <dbReference type="Proteomes" id="UP000294650"/>
    </source>
</evidence>
<keyword evidence="3" id="KW-1003">Cell membrane</keyword>
<feature type="transmembrane region" description="Helical" evidence="8">
    <location>
        <begin position="21"/>
        <end position="41"/>
    </location>
</feature>
<keyword evidence="4 8" id="KW-0812">Transmembrane</keyword>
<dbReference type="GO" id="GO:0005886">
    <property type="term" value="C:plasma membrane"/>
    <property type="evidence" value="ECO:0007669"/>
    <property type="project" value="UniProtKB-SubCell"/>
</dbReference>
<protein>
    <submittedName>
        <fullName evidence="10">Chemotaxis protein MotB</fullName>
    </submittedName>
</protein>
<organism evidence="10 11">
    <name type="scientific">Melghiribacillus thermohalophilus</name>
    <dbReference type="NCBI Taxonomy" id="1324956"/>
    <lineage>
        <taxon>Bacteria</taxon>
        <taxon>Bacillati</taxon>
        <taxon>Bacillota</taxon>
        <taxon>Bacilli</taxon>
        <taxon>Bacillales</taxon>
        <taxon>Bacillaceae</taxon>
        <taxon>Melghiribacillus</taxon>
    </lineage>
</organism>
<comment type="similarity">
    <text evidence="2">Belongs to the MotB family.</text>
</comment>
<dbReference type="SUPFAM" id="SSF103088">
    <property type="entry name" value="OmpA-like"/>
    <property type="match status" value="1"/>
</dbReference>
<sequence>MRKHKKKENPEHIDESWLIPYADLLTLLLALFIVLFSMSTINADKFSRMAEVFKVEFDSGTGVFEYPSPLPSNQMLSPDEVEKVNKANEHDDMEELRQIQAKIEQYIEEKDMSDTFETSLSDEGLMLTIRDNVLFDSGSAELREEHRKVAREISHLLVINPPRNIIISGHTDNVPIRTVNYSSNWELSVMRAVNFMKIILENEKLDPRWFSAKGYGEYQPIASNHTEEGRAKNRRVEILILPRQQNGQ</sequence>
<dbReference type="CDD" id="cd07185">
    <property type="entry name" value="OmpA_C-like"/>
    <property type="match status" value="1"/>
</dbReference>
<proteinExistence type="inferred from homology"/>
<evidence type="ECO:0000256" key="2">
    <source>
        <dbReference type="ARBA" id="ARBA00008914"/>
    </source>
</evidence>
<evidence type="ECO:0000256" key="5">
    <source>
        <dbReference type="ARBA" id="ARBA00022989"/>
    </source>
</evidence>
<evidence type="ECO:0000256" key="6">
    <source>
        <dbReference type="ARBA" id="ARBA00023136"/>
    </source>
</evidence>
<dbReference type="Pfam" id="PF00691">
    <property type="entry name" value="OmpA"/>
    <property type="match status" value="1"/>
</dbReference>
<accession>A0A4R3MYY6</accession>
<dbReference type="PANTHER" id="PTHR30329">
    <property type="entry name" value="STATOR ELEMENT OF FLAGELLAR MOTOR COMPLEX"/>
    <property type="match status" value="1"/>
</dbReference>
<evidence type="ECO:0000256" key="8">
    <source>
        <dbReference type="SAM" id="Phobius"/>
    </source>
</evidence>
<evidence type="ECO:0000256" key="4">
    <source>
        <dbReference type="ARBA" id="ARBA00022692"/>
    </source>
</evidence>
<dbReference type="EMBL" id="SMAN01000015">
    <property type="protein sequence ID" value="TCT19963.1"/>
    <property type="molecule type" value="Genomic_DNA"/>
</dbReference>
<evidence type="ECO:0000256" key="1">
    <source>
        <dbReference type="ARBA" id="ARBA00004162"/>
    </source>
</evidence>
<keyword evidence="11" id="KW-1185">Reference proteome</keyword>
<dbReference type="RefSeq" id="WP_132372232.1">
    <property type="nucleotide sequence ID" value="NZ_SMAN01000015.1"/>
</dbReference>
<gene>
    <name evidence="10" type="ORF">EDD68_11513</name>
</gene>
<keyword evidence="6 7" id="KW-0472">Membrane</keyword>
<dbReference type="PANTHER" id="PTHR30329:SF21">
    <property type="entry name" value="LIPOPROTEIN YIAD-RELATED"/>
    <property type="match status" value="1"/>
</dbReference>
<name>A0A4R3MYY6_9BACI</name>
<dbReference type="Pfam" id="PF13677">
    <property type="entry name" value="MotB_plug"/>
    <property type="match status" value="1"/>
</dbReference>
<dbReference type="AlphaFoldDB" id="A0A4R3MYY6"/>
<dbReference type="InterPro" id="IPR050330">
    <property type="entry name" value="Bact_OuterMem_StrucFunc"/>
</dbReference>
<reference evidence="10 11" key="1">
    <citation type="submission" date="2019-03" db="EMBL/GenBank/DDBJ databases">
        <title>Genomic Encyclopedia of Type Strains, Phase IV (KMG-IV): sequencing the most valuable type-strain genomes for metagenomic binning, comparative biology and taxonomic classification.</title>
        <authorList>
            <person name="Goeker M."/>
        </authorList>
    </citation>
    <scope>NUCLEOTIDE SEQUENCE [LARGE SCALE GENOMIC DNA]</scope>
    <source>
        <strain evidence="10 11">DSM 25894</strain>
    </source>
</reference>
<dbReference type="InterPro" id="IPR025713">
    <property type="entry name" value="MotB-like_N_dom"/>
</dbReference>
<comment type="caution">
    <text evidence="10">The sequence shown here is derived from an EMBL/GenBank/DDBJ whole genome shotgun (WGS) entry which is preliminary data.</text>
</comment>
<feature type="domain" description="OmpA-like" evidence="9">
    <location>
        <begin position="122"/>
        <end position="244"/>
    </location>
</feature>
<evidence type="ECO:0000313" key="10">
    <source>
        <dbReference type="EMBL" id="TCT19963.1"/>
    </source>
</evidence>
<dbReference type="InterPro" id="IPR006665">
    <property type="entry name" value="OmpA-like"/>
</dbReference>
<comment type="subcellular location">
    <subcellularLocation>
        <location evidence="1">Cell membrane</location>
        <topology evidence="1">Single-pass membrane protein</topology>
    </subcellularLocation>
</comment>
<dbReference type="OrthoDB" id="9815217at2"/>